<accession>A0ABQ4KJD9</accession>
<dbReference type="Pfam" id="PF10704">
    <property type="entry name" value="DUF2508"/>
    <property type="match status" value="1"/>
</dbReference>
<gene>
    <name evidence="1" type="ORF">J8TS2_23940</name>
</gene>
<dbReference type="Proteomes" id="UP000679950">
    <property type="component" value="Unassembled WGS sequence"/>
</dbReference>
<name>A0ABQ4KJD9_9BACI</name>
<evidence type="ECO:0000313" key="2">
    <source>
        <dbReference type="Proteomes" id="UP000679950"/>
    </source>
</evidence>
<proteinExistence type="predicted"/>
<keyword evidence="2" id="KW-1185">Reference proteome</keyword>
<comment type="caution">
    <text evidence="1">The sequence shown here is derived from an EMBL/GenBank/DDBJ whole genome shotgun (WGS) entry which is preliminary data.</text>
</comment>
<dbReference type="EMBL" id="BORB01000018">
    <property type="protein sequence ID" value="GIN58075.1"/>
    <property type="molecule type" value="Genomic_DNA"/>
</dbReference>
<dbReference type="InterPro" id="IPR019644">
    <property type="entry name" value="DUF2508"/>
</dbReference>
<dbReference type="RefSeq" id="WP_158323733.1">
    <property type="nucleotide sequence ID" value="NZ_BORB01000018.1"/>
</dbReference>
<evidence type="ECO:0008006" key="3">
    <source>
        <dbReference type="Google" id="ProtNLM"/>
    </source>
</evidence>
<protein>
    <recommendedName>
        <fullName evidence="3">DUF2508 family protein</fullName>
    </recommendedName>
</protein>
<sequence length="69" mass="8708">MFQKEKLRREYDQKLIDLMESTQKDWMYFSQLEKMSYEYDEDLHRLALLAKSKYFFLFQEAKKRKISLR</sequence>
<organism evidence="1 2">
    <name type="scientific">Lederbergia ruris</name>
    <dbReference type="NCBI Taxonomy" id="217495"/>
    <lineage>
        <taxon>Bacteria</taxon>
        <taxon>Bacillati</taxon>
        <taxon>Bacillota</taxon>
        <taxon>Bacilli</taxon>
        <taxon>Bacillales</taxon>
        <taxon>Bacillaceae</taxon>
        <taxon>Lederbergia</taxon>
    </lineage>
</organism>
<evidence type="ECO:0000313" key="1">
    <source>
        <dbReference type="EMBL" id="GIN58075.1"/>
    </source>
</evidence>
<reference evidence="1 2" key="1">
    <citation type="submission" date="2021-03" db="EMBL/GenBank/DDBJ databases">
        <title>Antimicrobial resistance genes in bacteria isolated from Japanese honey, and their potential for conferring macrolide and lincosamide resistance in the American foulbrood pathogen Paenibacillus larvae.</title>
        <authorList>
            <person name="Okamoto M."/>
            <person name="Kumagai M."/>
            <person name="Kanamori H."/>
            <person name="Takamatsu D."/>
        </authorList>
    </citation>
    <scope>NUCLEOTIDE SEQUENCE [LARGE SCALE GENOMIC DNA]</scope>
    <source>
        <strain evidence="1 2">J8TS2</strain>
    </source>
</reference>